<evidence type="ECO:0000313" key="3">
    <source>
        <dbReference type="Proteomes" id="UP000271125"/>
    </source>
</evidence>
<dbReference type="Proteomes" id="UP000271125">
    <property type="component" value="Unassembled WGS sequence"/>
</dbReference>
<reference evidence="2 3" key="1">
    <citation type="submission" date="2018-06" db="EMBL/GenBank/DDBJ databases">
        <title>Extensive metabolic versatility and redundancy in microbially diverse, dynamic hydrothermal sediments.</title>
        <authorList>
            <person name="Dombrowski N."/>
            <person name="Teske A."/>
            <person name="Baker B.J."/>
        </authorList>
    </citation>
    <scope>NUCLEOTIDE SEQUENCE [LARGE SCALE GENOMIC DNA]</scope>
    <source>
        <strain evidence="2">B10_G13</strain>
    </source>
</reference>
<dbReference type="Gene3D" id="3.40.50.150">
    <property type="entry name" value="Vaccinia Virus protein VP39"/>
    <property type="match status" value="1"/>
</dbReference>
<dbReference type="InterPro" id="IPR041698">
    <property type="entry name" value="Methyltransf_25"/>
</dbReference>
<name>A0A660SNL4_UNCT6</name>
<evidence type="ECO:0000313" key="2">
    <source>
        <dbReference type="EMBL" id="RKX72387.1"/>
    </source>
</evidence>
<dbReference type="AlphaFoldDB" id="A0A660SNL4"/>
<protein>
    <recommendedName>
        <fullName evidence="1">Methyltransferase domain-containing protein</fullName>
    </recommendedName>
</protein>
<dbReference type="SUPFAM" id="SSF53335">
    <property type="entry name" value="S-adenosyl-L-methionine-dependent methyltransferases"/>
    <property type="match status" value="1"/>
</dbReference>
<comment type="caution">
    <text evidence="2">The sequence shown here is derived from an EMBL/GenBank/DDBJ whole genome shotgun (WGS) entry which is preliminary data.</text>
</comment>
<dbReference type="Pfam" id="PF13649">
    <property type="entry name" value="Methyltransf_25"/>
    <property type="match status" value="1"/>
</dbReference>
<dbReference type="EMBL" id="QNBD01000025">
    <property type="protein sequence ID" value="RKX72387.1"/>
    <property type="molecule type" value="Genomic_DNA"/>
</dbReference>
<accession>A0A660SNL4</accession>
<feature type="domain" description="Methyltransferase" evidence="1">
    <location>
        <begin position="49"/>
        <end position="146"/>
    </location>
</feature>
<dbReference type="CDD" id="cd02440">
    <property type="entry name" value="AdoMet_MTases"/>
    <property type="match status" value="1"/>
</dbReference>
<sequence>MVKGDIFMNKKLYNLPKYYDVAFSWDITSEIKIFQELFKKYVPFEVKKIMEPACGTGRFLVSFPKYGYNITGYDNSPEMIEYTQKRISDEGLQDMSTVITGDMRSTRFKTKFDAAINSINSLGYLLSDDDILSHLCNTGESLRSEGIYIVHFNCACDKFETGESQIWIMEKDGIRVKTIWAIEKEDWQKKISYQVCRMEINDHNKNIVLEERHILRLWLFEDLKSLIRKSGKFELAAIYDDSHKQIPLDTHICGELGNLYYILKVL</sequence>
<dbReference type="Gene3D" id="2.20.25.110">
    <property type="entry name" value="S-adenosyl-L-methionine-dependent methyltransferases"/>
    <property type="match status" value="1"/>
</dbReference>
<organism evidence="2 3">
    <name type="scientific">candidate division TA06 bacterium</name>
    <dbReference type="NCBI Taxonomy" id="2250710"/>
    <lineage>
        <taxon>Bacteria</taxon>
        <taxon>Bacteria division TA06</taxon>
    </lineage>
</organism>
<evidence type="ECO:0000259" key="1">
    <source>
        <dbReference type="Pfam" id="PF13649"/>
    </source>
</evidence>
<gene>
    <name evidence="2" type="ORF">DRP43_00900</name>
</gene>
<dbReference type="InterPro" id="IPR029063">
    <property type="entry name" value="SAM-dependent_MTases_sf"/>
</dbReference>
<proteinExistence type="predicted"/>